<evidence type="ECO:0000256" key="1">
    <source>
        <dbReference type="ARBA" id="ARBA00006432"/>
    </source>
</evidence>
<gene>
    <name evidence="8" type="primary">ABSGL_08696.1 scaffold 10421</name>
</gene>
<dbReference type="InParanoid" id="A0A163KZR9"/>
<comment type="catalytic activity">
    <reaction evidence="5">
        <text>a long-chain fatty acid + ATP + CoA = a long-chain fatty acyl-CoA + AMP + diphosphate</text>
        <dbReference type="Rhea" id="RHEA:15421"/>
        <dbReference type="ChEBI" id="CHEBI:30616"/>
        <dbReference type="ChEBI" id="CHEBI:33019"/>
        <dbReference type="ChEBI" id="CHEBI:57287"/>
        <dbReference type="ChEBI" id="CHEBI:57560"/>
        <dbReference type="ChEBI" id="CHEBI:83139"/>
        <dbReference type="ChEBI" id="CHEBI:456215"/>
        <dbReference type="EC" id="6.2.1.3"/>
    </reaction>
</comment>
<evidence type="ECO:0000259" key="7">
    <source>
        <dbReference type="Pfam" id="PF00501"/>
    </source>
</evidence>
<dbReference type="GO" id="GO:0004467">
    <property type="term" value="F:long-chain fatty acid-CoA ligase activity"/>
    <property type="evidence" value="ECO:0007669"/>
    <property type="project" value="UniProtKB-EC"/>
</dbReference>
<dbReference type="OMA" id="RWEPVFH"/>
<evidence type="ECO:0000313" key="8">
    <source>
        <dbReference type="EMBL" id="SAM02880.1"/>
    </source>
</evidence>
<dbReference type="Gene3D" id="3.40.50.12780">
    <property type="entry name" value="N-terminal domain of ligase-like"/>
    <property type="match status" value="1"/>
</dbReference>
<evidence type="ECO:0000256" key="4">
    <source>
        <dbReference type="ARBA" id="ARBA00022840"/>
    </source>
</evidence>
<accession>A0A163KZR9</accession>
<dbReference type="PANTHER" id="PTHR43272">
    <property type="entry name" value="LONG-CHAIN-FATTY-ACID--COA LIGASE"/>
    <property type="match status" value="1"/>
</dbReference>
<dbReference type="AlphaFoldDB" id="A0A163KZR9"/>
<dbReference type="Pfam" id="PF00501">
    <property type="entry name" value="AMP-binding"/>
    <property type="match status" value="1"/>
</dbReference>
<dbReference type="SUPFAM" id="SSF56801">
    <property type="entry name" value="Acetyl-CoA synthetase-like"/>
    <property type="match status" value="1"/>
</dbReference>
<dbReference type="GO" id="GO:0005886">
    <property type="term" value="C:plasma membrane"/>
    <property type="evidence" value="ECO:0007669"/>
    <property type="project" value="TreeGrafter"/>
</dbReference>
<proteinExistence type="inferred from homology"/>
<comment type="similarity">
    <text evidence="1">Belongs to the ATP-dependent AMP-binding enzyme family.</text>
</comment>
<feature type="region of interest" description="Disordered" evidence="6">
    <location>
        <begin position="646"/>
        <end position="673"/>
    </location>
</feature>
<dbReference type="GO" id="GO:0005524">
    <property type="term" value="F:ATP binding"/>
    <property type="evidence" value="ECO:0007669"/>
    <property type="project" value="UniProtKB-KW"/>
</dbReference>
<dbReference type="EMBL" id="LT554016">
    <property type="protein sequence ID" value="SAM02880.1"/>
    <property type="molecule type" value="Genomic_DNA"/>
</dbReference>
<reference evidence="8" key="1">
    <citation type="submission" date="2016-04" db="EMBL/GenBank/DDBJ databases">
        <authorList>
            <person name="Evans L.H."/>
            <person name="Alamgir A."/>
            <person name="Owens N."/>
            <person name="Weber N.D."/>
            <person name="Virtaneva K."/>
            <person name="Barbian K."/>
            <person name="Babar A."/>
            <person name="Rosenke K."/>
        </authorList>
    </citation>
    <scope>NUCLEOTIDE SEQUENCE [LARGE SCALE GENOMIC DNA]</scope>
    <source>
        <strain evidence="8">CBS 101.48</strain>
    </source>
</reference>
<dbReference type="PANTHER" id="PTHR43272:SF83">
    <property type="entry name" value="ACYL-COA SYNTHETASE LONG-CHAIN, ISOFORM J"/>
    <property type="match status" value="1"/>
</dbReference>
<keyword evidence="2" id="KW-0436">Ligase</keyword>
<evidence type="ECO:0000313" key="9">
    <source>
        <dbReference type="Proteomes" id="UP000078561"/>
    </source>
</evidence>
<dbReference type="FunCoup" id="A0A163KZR9">
    <property type="interactions" value="213"/>
</dbReference>
<dbReference type="GO" id="GO:0005811">
    <property type="term" value="C:lipid droplet"/>
    <property type="evidence" value="ECO:0007669"/>
    <property type="project" value="TreeGrafter"/>
</dbReference>
<dbReference type="InterPro" id="IPR000873">
    <property type="entry name" value="AMP-dep_synth/lig_dom"/>
</dbReference>
<evidence type="ECO:0000256" key="3">
    <source>
        <dbReference type="ARBA" id="ARBA00022741"/>
    </source>
</evidence>
<dbReference type="GO" id="GO:0005783">
    <property type="term" value="C:endoplasmic reticulum"/>
    <property type="evidence" value="ECO:0007669"/>
    <property type="project" value="TreeGrafter"/>
</dbReference>
<sequence length="673" mass="74069">MKNFSVEVGPPQPNGGRIRRSVLAADGVVRVPDTNVHTLYDVLQNSVKKYGDKKAFGSRRLEKMVEEEKEVTKYVNGVETKEKKVWKYFQLSGYEYITYKEASDMAHAIGNGFAALGLQPKAKVEIFSGTNVHWMLTAHGLFTQNMTIVTAYETLGEDGLLHSMNETEVEAIFTTVDLLPVVSRVASKCPSLKYVVYSGEPNPESAAKIKSTQIQDVLTLDELIETGKKFPREPRRPEPEDLCCIMYTSGSTGNPKGVILSHKNIVAAIAGVDRLLCRVVSSADTMLAYLPLAHVLELTVESACVYWGVTLGYASVRTLTDASVRNCKGDIKEFRPTLMTGVPAVWESIRKGILNKINSASPSAQKIFFKAYATKAWLFERGMPSKILDAVVFSKIREQVGGRLRFALSGGAPISLETQKFLSVCLCPILGGFGMTESCGMSTVMAPEQFGYGHVGAPVPCCEIKLVDVPDANYFSTNYPKPQGEVWVRGPSITHGYWKREDVTKETITEDQWLRTGDVGEWNEDGTLVLLDRIKNLIKLSNGEYIALEKLESIYKSCLFVNNLCVYADSLLAKPVALVVPVEASVRKWASENNVDEKDWEKLCEEPAVKKAVLGALLAQGKEAGLKPAEMLFDIHLCHEEWTTESVSGLTGPSDSGAKDQKTGHQQEIPGTA</sequence>
<keyword evidence="9" id="KW-1185">Reference proteome</keyword>
<feature type="domain" description="AMP-dependent synthetase/ligase" evidence="7">
    <location>
        <begin position="88"/>
        <end position="498"/>
    </location>
</feature>
<evidence type="ECO:0000256" key="6">
    <source>
        <dbReference type="SAM" id="MobiDB-lite"/>
    </source>
</evidence>
<dbReference type="PROSITE" id="PS00455">
    <property type="entry name" value="AMP_BINDING"/>
    <property type="match status" value="1"/>
</dbReference>
<dbReference type="STRING" id="4829.A0A163KZR9"/>
<dbReference type="OrthoDB" id="1700726at2759"/>
<evidence type="ECO:0000256" key="5">
    <source>
        <dbReference type="ARBA" id="ARBA00036813"/>
    </source>
</evidence>
<dbReference type="GO" id="GO:0035336">
    <property type="term" value="P:long-chain fatty-acyl-CoA metabolic process"/>
    <property type="evidence" value="ECO:0007669"/>
    <property type="project" value="TreeGrafter"/>
</dbReference>
<organism evidence="8">
    <name type="scientific">Absidia glauca</name>
    <name type="common">Pin mould</name>
    <dbReference type="NCBI Taxonomy" id="4829"/>
    <lineage>
        <taxon>Eukaryota</taxon>
        <taxon>Fungi</taxon>
        <taxon>Fungi incertae sedis</taxon>
        <taxon>Mucoromycota</taxon>
        <taxon>Mucoromycotina</taxon>
        <taxon>Mucoromycetes</taxon>
        <taxon>Mucorales</taxon>
        <taxon>Cunninghamellaceae</taxon>
        <taxon>Absidia</taxon>
    </lineage>
</organism>
<keyword evidence="3" id="KW-0547">Nucleotide-binding</keyword>
<evidence type="ECO:0000256" key="2">
    <source>
        <dbReference type="ARBA" id="ARBA00022598"/>
    </source>
</evidence>
<name>A0A163KZR9_ABSGL</name>
<dbReference type="Proteomes" id="UP000078561">
    <property type="component" value="Unassembled WGS sequence"/>
</dbReference>
<keyword evidence="4" id="KW-0067">ATP-binding</keyword>
<protein>
    <recommendedName>
        <fullName evidence="7">AMP-dependent synthetase/ligase domain-containing protein</fullName>
    </recommendedName>
</protein>
<dbReference type="InterPro" id="IPR042099">
    <property type="entry name" value="ANL_N_sf"/>
</dbReference>
<dbReference type="InterPro" id="IPR020845">
    <property type="entry name" value="AMP-binding_CS"/>
</dbReference>